<dbReference type="PANTHER" id="PTHR31935">
    <property type="entry name" value="COILED-COIL DOMAIN-CONTAINING PROTEIN 13"/>
    <property type="match status" value="1"/>
</dbReference>
<dbReference type="EMBL" id="KK734277">
    <property type="protein sequence ID" value="KFR05606.1"/>
    <property type="molecule type" value="Genomic_DNA"/>
</dbReference>
<name>A0A091WW19_OPIHO</name>
<dbReference type="PhylomeDB" id="A0A091WW19"/>
<dbReference type="PANTHER" id="PTHR31935:SF1">
    <property type="entry name" value="COILED-COIL DOMAIN-CONTAINING PROTEIN 13"/>
    <property type="match status" value="1"/>
</dbReference>
<dbReference type="GO" id="GO:0034451">
    <property type="term" value="C:centriolar satellite"/>
    <property type="evidence" value="ECO:0007669"/>
    <property type="project" value="TreeGrafter"/>
</dbReference>
<proteinExistence type="predicted"/>
<sequence length="381" mass="43737">LLEVENEQLQDQLREVRDENCRLYKLLTQKDFEIKQLQKKIQEDRLALSGASGLAGDVAATKIVELAKRNREITAETESEKAKVKQLNNKVKELEKELQTAIEKMRPLGVGNAGIKQSTLKMIEGNLAESPEVKALQEKLTTANFKVMEYRNQLQSAKQELKMTQKLLAHEVGEDVNIQSLLTNSGSWRGRAQQILVLQSKVRELENQLSQNKTRTSLSDIDEELLALTDPRKLSAQEKNLLKIRSLEKEKKETLEKLTGEHDALQKSHEEMKKKLDASKARNKVLCNEVKTLKEQIVTLLEKGKHDDELIDALLSQQKQMQEILKHLSQEDKQNKESQETLGQHLNSEVQKQNFLIEQLRQMVAEREAKVKELEEEIEQL</sequence>
<reference evidence="2 3" key="1">
    <citation type="submission" date="2014-04" db="EMBL/GenBank/DDBJ databases">
        <title>Genome evolution of avian class.</title>
        <authorList>
            <person name="Zhang G."/>
            <person name="Li C."/>
        </authorList>
    </citation>
    <scope>NUCLEOTIDE SEQUENCE [LARGE SCALE GENOMIC DNA]</scope>
    <source>
        <strain evidence="2">BGI_N306</strain>
    </source>
</reference>
<protein>
    <submittedName>
        <fullName evidence="2">Coiled-coil domain-containing protein 13</fullName>
    </submittedName>
</protein>
<dbReference type="STRING" id="30419.A0A091WW19"/>
<dbReference type="Proteomes" id="UP000053605">
    <property type="component" value="Unassembled WGS sequence"/>
</dbReference>
<dbReference type="AlphaFoldDB" id="A0A091WW19"/>
<organism evidence="2 3">
    <name type="scientific">Opisthocomus hoazin</name>
    <name type="common">Hoatzin</name>
    <name type="synonym">Phasianus hoazin</name>
    <dbReference type="NCBI Taxonomy" id="30419"/>
    <lineage>
        <taxon>Eukaryota</taxon>
        <taxon>Metazoa</taxon>
        <taxon>Chordata</taxon>
        <taxon>Craniata</taxon>
        <taxon>Vertebrata</taxon>
        <taxon>Euteleostomi</taxon>
        <taxon>Archelosauria</taxon>
        <taxon>Archosauria</taxon>
        <taxon>Dinosauria</taxon>
        <taxon>Saurischia</taxon>
        <taxon>Theropoda</taxon>
        <taxon>Coelurosauria</taxon>
        <taxon>Aves</taxon>
        <taxon>Neognathae</taxon>
        <taxon>Neoaves</taxon>
        <taxon>Opisthocomiformes</taxon>
        <taxon>Opisthocomidae</taxon>
        <taxon>Opisthocomus</taxon>
    </lineage>
</organism>
<keyword evidence="3" id="KW-1185">Reference proteome</keyword>
<feature type="non-terminal residue" evidence="2">
    <location>
        <position position="1"/>
    </location>
</feature>
<feature type="coiled-coil region" evidence="1">
    <location>
        <begin position="70"/>
        <end position="104"/>
    </location>
</feature>
<feature type="coiled-coil region" evidence="1">
    <location>
        <begin position="133"/>
        <end position="167"/>
    </location>
</feature>
<accession>A0A091WW19</accession>
<gene>
    <name evidence="2" type="ORF">N306_07680</name>
</gene>
<dbReference type="InterPro" id="IPR038929">
    <property type="entry name" value="CCDC13"/>
</dbReference>
<feature type="non-terminal residue" evidence="2">
    <location>
        <position position="381"/>
    </location>
</feature>
<dbReference type="GO" id="GO:1905515">
    <property type="term" value="P:non-motile cilium assembly"/>
    <property type="evidence" value="ECO:0007669"/>
    <property type="project" value="TreeGrafter"/>
</dbReference>
<feature type="coiled-coil region" evidence="1">
    <location>
        <begin position="248"/>
        <end position="331"/>
    </location>
</feature>
<dbReference type="GO" id="GO:0031122">
    <property type="term" value="P:cytoplasmic microtubule organization"/>
    <property type="evidence" value="ECO:0007669"/>
    <property type="project" value="TreeGrafter"/>
</dbReference>
<keyword evidence="1" id="KW-0175">Coiled coil</keyword>
<evidence type="ECO:0000313" key="3">
    <source>
        <dbReference type="Proteomes" id="UP000053605"/>
    </source>
</evidence>
<evidence type="ECO:0000256" key="1">
    <source>
        <dbReference type="SAM" id="Coils"/>
    </source>
</evidence>
<evidence type="ECO:0000313" key="2">
    <source>
        <dbReference type="EMBL" id="KFR05606.1"/>
    </source>
</evidence>